<sequence>MWLHEQLPDSELHHRIRKQSITFGGNKKLKIVGRLHCTSGKRMKKTNRVFFASMEEAEAMGYRPCGHCMRDVYQHWKLKQQL</sequence>
<reference evidence="3 4" key="1">
    <citation type="submission" date="2019-04" db="EMBL/GenBank/DDBJ databases">
        <title>Flavobacterium sp. nov. isolated from construction timber.</title>
        <authorList>
            <person name="Lin S.-Y."/>
            <person name="Chang C.-T."/>
            <person name="Young C.-C."/>
        </authorList>
    </citation>
    <scope>NUCLEOTIDE SEQUENCE [LARGE SCALE GENOMIC DNA]</scope>
    <source>
        <strain evidence="3 4">CC-CTC003</strain>
    </source>
</reference>
<dbReference type="InterPro" id="IPR035451">
    <property type="entry name" value="Ada-like_dom_sf"/>
</dbReference>
<evidence type="ECO:0000259" key="2">
    <source>
        <dbReference type="Pfam" id="PF02805"/>
    </source>
</evidence>
<dbReference type="Proteomes" id="UP000307507">
    <property type="component" value="Unassembled WGS sequence"/>
</dbReference>
<dbReference type="GO" id="GO:0003677">
    <property type="term" value="F:DNA binding"/>
    <property type="evidence" value="ECO:0007669"/>
    <property type="project" value="InterPro"/>
</dbReference>
<dbReference type="GO" id="GO:0006355">
    <property type="term" value="P:regulation of DNA-templated transcription"/>
    <property type="evidence" value="ECO:0007669"/>
    <property type="project" value="InterPro"/>
</dbReference>
<comment type="caution">
    <text evidence="3">The sequence shown here is derived from an EMBL/GenBank/DDBJ whole genome shotgun (WGS) entry which is preliminary data.</text>
</comment>
<name>A0A4S4A021_9FLAO</name>
<dbReference type="AlphaFoldDB" id="A0A4S4A021"/>
<evidence type="ECO:0000313" key="4">
    <source>
        <dbReference type="Proteomes" id="UP000307507"/>
    </source>
</evidence>
<dbReference type="SUPFAM" id="SSF57884">
    <property type="entry name" value="Ada DNA repair protein, N-terminal domain (N-Ada 10)"/>
    <property type="match status" value="1"/>
</dbReference>
<dbReference type="EMBL" id="SSNZ01000002">
    <property type="protein sequence ID" value="THF51633.1"/>
    <property type="molecule type" value="Genomic_DNA"/>
</dbReference>
<dbReference type="GO" id="GO:0008270">
    <property type="term" value="F:zinc ion binding"/>
    <property type="evidence" value="ECO:0007669"/>
    <property type="project" value="InterPro"/>
</dbReference>
<dbReference type="Gene3D" id="3.40.10.10">
    <property type="entry name" value="DNA Methylphosphotriester Repair Domain"/>
    <property type="match status" value="1"/>
</dbReference>
<dbReference type="InterPro" id="IPR004026">
    <property type="entry name" value="Ada_DNA_repair_Zn-bd"/>
</dbReference>
<organism evidence="3 4">
    <name type="scientific">Flavobacterium supellecticarium</name>
    <dbReference type="NCBI Taxonomy" id="2565924"/>
    <lineage>
        <taxon>Bacteria</taxon>
        <taxon>Pseudomonadati</taxon>
        <taxon>Bacteroidota</taxon>
        <taxon>Flavobacteriia</taxon>
        <taxon>Flavobacteriales</taxon>
        <taxon>Flavobacteriaceae</taxon>
        <taxon>Flavobacterium</taxon>
    </lineage>
</organism>
<dbReference type="Pfam" id="PF02805">
    <property type="entry name" value="Ada_Zn_binding"/>
    <property type="match status" value="1"/>
</dbReference>
<keyword evidence="1" id="KW-0010">Activator</keyword>
<dbReference type="GO" id="GO:0006281">
    <property type="term" value="P:DNA repair"/>
    <property type="evidence" value="ECO:0007669"/>
    <property type="project" value="InterPro"/>
</dbReference>
<protein>
    <submittedName>
        <fullName evidence="3">Metal-binding protein</fullName>
    </submittedName>
</protein>
<proteinExistence type="predicted"/>
<gene>
    <name evidence="3" type="ORF">E6C50_07670</name>
</gene>
<dbReference type="RefSeq" id="WP_136402617.1">
    <property type="nucleotide sequence ID" value="NZ_SSNZ01000002.1"/>
</dbReference>
<dbReference type="OrthoDB" id="894286at2"/>
<evidence type="ECO:0000256" key="1">
    <source>
        <dbReference type="ARBA" id="ARBA00023159"/>
    </source>
</evidence>
<accession>A0A4S4A021</accession>
<feature type="domain" description="Ada DNA repair metal-binding" evidence="2">
    <location>
        <begin position="23"/>
        <end position="69"/>
    </location>
</feature>
<dbReference type="GO" id="GO:0008168">
    <property type="term" value="F:methyltransferase activity"/>
    <property type="evidence" value="ECO:0007669"/>
    <property type="project" value="InterPro"/>
</dbReference>
<evidence type="ECO:0000313" key="3">
    <source>
        <dbReference type="EMBL" id="THF51633.1"/>
    </source>
</evidence>
<keyword evidence="4" id="KW-1185">Reference proteome</keyword>